<sequence>MINAVILAGSDKNKSGTPYECKALIKIGEKILIEYVLDAVCSSKHISRRVVVGPVQLKEFLILKYPQVEFVEEDTSIMKNAKKAIEFLNDDKKILFLTADLPFITAEAIDHFIEESIKSGADICYPIVEKSINDEKYPQMKRTYGTVKEGTFTGGNAIIITPSVFEKCYSLAEKLVEKRKNPIAMARLIGPTILLLFLTKRLSIQKVEKRVSKVFKVKAKAIISTYPELGQDVDKDSDLMVAKFYLEKKR</sequence>
<protein>
    <recommendedName>
        <fullName evidence="1">MobA-like NTP transferase domain-containing protein</fullName>
    </recommendedName>
</protein>
<feature type="domain" description="MobA-like NTP transferase" evidence="1">
    <location>
        <begin position="4"/>
        <end position="131"/>
    </location>
</feature>
<gene>
    <name evidence="2" type="ORF">ENL71_08400</name>
</gene>
<dbReference type="EMBL" id="DRUZ01000098">
    <property type="protein sequence ID" value="HHS02489.1"/>
    <property type="molecule type" value="Genomic_DNA"/>
</dbReference>
<dbReference type="Gene3D" id="3.90.550.10">
    <property type="entry name" value="Spore Coat Polysaccharide Biosynthesis Protein SpsA, Chain A"/>
    <property type="match status" value="1"/>
</dbReference>
<dbReference type="SUPFAM" id="SSF53448">
    <property type="entry name" value="Nucleotide-diphospho-sugar transferases"/>
    <property type="match status" value="1"/>
</dbReference>
<evidence type="ECO:0000259" key="1">
    <source>
        <dbReference type="Pfam" id="PF12804"/>
    </source>
</evidence>
<proteinExistence type="predicted"/>
<evidence type="ECO:0000313" key="2">
    <source>
        <dbReference type="EMBL" id="HHS02489.1"/>
    </source>
</evidence>
<accession>A0A7C5V363</accession>
<comment type="caution">
    <text evidence="2">The sequence shown here is derived from an EMBL/GenBank/DDBJ whole genome shotgun (WGS) entry which is preliminary data.</text>
</comment>
<reference evidence="2" key="1">
    <citation type="journal article" date="2020" name="mSystems">
        <title>Genome- and Community-Level Interaction Insights into Carbon Utilization and Element Cycling Functions of Hydrothermarchaeota in Hydrothermal Sediment.</title>
        <authorList>
            <person name="Zhou Z."/>
            <person name="Liu Y."/>
            <person name="Xu W."/>
            <person name="Pan J."/>
            <person name="Luo Z.H."/>
            <person name="Li M."/>
        </authorList>
    </citation>
    <scope>NUCLEOTIDE SEQUENCE [LARGE SCALE GENOMIC DNA]</scope>
    <source>
        <strain evidence="2">SpSt-102</strain>
    </source>
</reference>
<organism evidence="2">
    <name type="scientific">Caldicellulosiruptor owensensis</name>
    <dbReference type="NCBI Taxonomy" id="55205"/>
    <lineage>
        <taxon>Bacteria</taxon>
        <taxon>Bacillati</taxon>
        <taxon>Bacillota</taxon>
        <taxon>Bacillota incertae sedis</taxon>
        <taxon>Caldicellulosiruptorales</taxon>
        <taxon>Caldicellulosiruptoraceae</taxon>
        <taxon>Caldicellulosiruptor</taxon>
    </lineage>
</organism>
<dbReference type="InterPro" id="IPR025877">
    <property type="entry name" value="MobA-like_NTP_Trfase"/>
</dbReference>
<dbReference type="InterPro" id="IPR029044">
    <property type="entry name" value="Nucleotide-diphossugar_trans"/>
</dbReference>
<dbReference type="GO" id="GO:0016779">
    <property type="term" value="F:nucleotidyltransferase activity"/>
    <property type="evidence" value="ECO:0007669"/>
    <property type="project" value="UniProtKB-ARBA"/>
</dbReference>
<name>A0A7C5V363_9FIRM</name>
<dbReference type="AlphaFoldDB" id="A0A7C5V363"/>
<dbReference type="Pfam" id="PF12804">
    <property type="entry name" value="NTP_transf_3"/>
    <property type="match status" value="1"/>
</dbReference>